<evidence type="ECO:0000256" key="1">
    <source>
        <dbReference type="ARBA" id="ARBA00022473"/>
    </source>
</evidence>
<keyword evidence="3" id="KW-0677">Repeat</keyword>
<evidence type="ECO:0000313" key="6">
    <source>
        <dbReference type="Proteomes" id="UP000095280"/>
    </source>
</evidence>
<protein>
    <submittedName>
        <fullName evidence="7">DSL domain-containing protein</fullName>
    </submittedName>
</protein>
<dbReference type="Proteomes" id="UP000095280">
    <property type="component" value="Unplaced"/>
</dbReference>
<dbReference type="SMART" id="SM00051">
    <property type="entry name" value="DSL"/>
    <property type="match status" value="1"/>
</dbReference>
<reference evidence="7" key="1">
    <citation type="submission" date="2016-11" db="UniProtKB">
        <authorList>
            <consortium name="WormBaseParasite"/>
        </authorList>
    </citation>
    <scope>IDENTIFICATION</scope>
</reference>
<keyword evidence="4" id="KW-1015">Disulfide bond</keyword>
<sequence length="245" mass="26746">HRIGGCAIELGAFAAPLDVHQVEPVGVFISLAHQVLQSAHAVAQPHAVELGVDGSVIDRKIGIRLRQIDWKLKMAHVPVSELNWISRAPVRPVRKSLMAQWVSADGSDVSHRHGEHRARIGLWRLGTRTAAAGSCKGGSQQQQSKVYLKVYTMDKHMPDDQIIAEFDAKFQLNQPDRPATSLIAKVAVTCSQFYFGPTCSEFCRNASILTTCRPDGSLVCLDGSMDCLRPPVREAKSVSTTAEAN</sequence>
<feature type="domain" description="DSL" evidence="5">
    <location>
        <begin position="170"/>
        <end position="227"/>
    </location>
</feature>
<evidence type="ECO:0000256" key="3">
    <source>
        <dbReference type="ARBA" id="ARBA00022737"/>
    </source>
</evidence>
<dbReference type="InterPro" id="IPR001774">
    <property type="entry name" value="DSL"/>
</dbReference>
<dbReference type="GO" id="GO:0007154">
    <property type="term" value="P:cell communication"/>
    <property type="evidence" value="ECO:0007669"/>
    <property type="project" value="InterPro"/>
</dbReference>
<dbReference type="GO" id="GO:0016020">
    <property type="term" value="C:membrane"/>
    <property type="evidence" value="ECO:0007669"/>
    <property type="project" value="InterPro"/>
</dbReference>
<dbReference type="Pfam" id="PF01414">
    <property type="entry name" value="DSL"/>
    <property type="match status" value="1"/>
</dbReference>
<evidence type="ECO:0000313" key="7">
    <source>
        <dbReference type="WBParaSite" id="maker-unitig_41418-snap-gene-0.1-mRNA-1"/>
    </source>
</evidence>
<keyword evidence="6" id="KW-1185">Reference proteome</keyword>
<dbReference type="WBParaSite" id="maker-unitig_41418-snap-gene-0.1-mRNA-1">
    <property type="protein sequence ID" value="maker-unitig_41418-snap-gene-0.1-mRNA-1"/>
    <property type="gene ID" value="maker-unitig_41418-snap-gene-0.1"/>
</dbReference>
<evidence type="ECO:0000259" key="5">
    <source>
        <dbReference type="SMART" id="SM00051"/>
    </source>
</evidence>
<dbReference type="AlphaFoldDB" id="A0A1I8FMX9"/>
<organism evidence="6 7">
    <name type="scientific">Macrostomum lignano</name>
    <dbReference type="NCBI Taxonomy" id="282301"/>
    <lineage>
        <taxon>Eukaryota</taxon>
        <taxon>Metazoa</taxon>
        <taxon>Spiralia</taxon>
        <taxon>Lophotrochozoa</taxon>
        <taxon>Platyhelminthes</taxon>
        <taxon>Rhabditophora</taxon>
        <taxon>Macrostomorpha</taxon>
        <taxon>Macrostomida</taxon>
        <taxon>Macrostomidae</taxon>
        <taxon>Macrostomum</taxon>
    </lineage>
</organism>
<keyword evidence="2" id="KW-0245">EGF-like domain</keyword>
<accession>A0A1I8FMX9</accession>
<keyword evidence="1" id="KW-0217">Developmental protein</keyword>
<proteinExistence type="predicted"/>
<evidence type="ECO:0000256" key="4">
    <source>
        <dbReference type="ARBA" id="ARBA00023157"/>
    </source>
</evidence>
<name>A0A1I8FMX9_9PLAT</name>
<evidence type="ECO:0000256" key="2">
    <source>
        <dbReference type="ARBA" id="ARBA00022536"/>
    </source>
</evidence>